<organism evidence="2 3">
    <name type="scientific">Setomelanomma holmii</name>
    <dbReference type="NCBI Taxonomy" id="210430"/>
    <lineage>
        <taxon>Eukaryota</taxon>
        <taxon>Fungi</taxon>
        <taxon>Dikarya</taxon>
        <taxon>Ascomycota</taxon>
        <taxon>Pezizomycotina</taxon>
        <taxon>Dothideomycetes</taxon>
        <taxon>Pleosporomycetidae</taxon>
        <taxon>Pleosporales</taxon>
        <taxon>Pleosporineae</taxon>
        <taxon>Phaeosphaeriaceae</taxon>
        <taxon>Setomelanomma</taxon>
    </lineage>
</organism>
<name>A0A9P4LIT0_9PLEO</name>
<dbReference type="EMBL" id="ML978242">
    <property type="protein sequence ID" value="KAF2026505.1"/>
    <property type="molecule type" value="Genomic_DNA"/>
</dbReference>
<comment type="caution">
    <text evidence="2">The sequence shown here is derived from an EMBL/GenBank/DDBJ whole genome shotgun (WGS) entry which is preliminary data.</text>
</comment>
<reference evidence="2" key="1">
    <citation type="journal article" date="2020" name="Stud. Mycol.">
        <title>101 Dothideomycetes genomes: a test case for predicting lifestyles and emergence of pathogens.</title>
        <authorList>
            <person name="Haridas S."/>
            <person name="Albert R."/>
            <person name="Binder M."/>
            <person name="Bloem J."/>
            <person name="Labutti K."/>
            <person name="Salamov A."/>
            <person name="Andreopoulos B."/>
            <person name="Baker S."/>
            <person name="Barry K."/>
            <person name="Bills G."/>
            <person name="Bluhm B."/>
            <person name="Cannon C."/>
            <person name="Castanera R."/>
            <person name="Culley D."/>
            <person name="Daum C."/>
            <person name="Ezra D."/>
            <person name="Gonzalez J."/>
            <person name="Henrissat B."/>
            <person name="Kuo A."/>
            <person name="Liang C."/>
            <person name="Lipzen A."/>
            <person name="Lutzoni F."/>
            <person name="Magnuson J."/>
            <person name="Mondo S."/>
            <person name="Nolan M."/>
            <person name="Ohm R."/>
            <person name="Pangilinan J."/>
            <person name="Park H.-J."/>
            <person name="Ramirez L."/>
            <person name="Alfaro M."/>
            <person name="Sun H."/>
            <person name="Tritt A."/>
            <person name="Yoshinaga Y."/>
            <person name="Zwiers L.-H."/>
            <person name="Turgeon B."/>
            <person name="Goodwin S."/>
            <person name="Spatafora J."/>
            <person name="Crous P."/>
            <person name="Grigoriev I."/>
        </authorList>
    </citation>
    <scope>NUCLEOTIDE SEQUENCE</scope>
    <source>
        <strain evidence="2">CBS 110217</strain>
    </source>
</reference>
<feature type="domain" description="T6SS Phospholipase effector Tle1-like catalytic" evidence="1">
    <location>
        <begin position="9"/>
        <end position="335"/>
    </location>
</feature>
<dbReference type="PANTHER" id="PTHR33840:SF16">
    <property type="entry name" value="DUF2235 DOMAIN-CONTAINING PROTEIN"/>
    <property type="match status" value="1"/>
</dbReference>
<sequence>MGDDKPWGRRLVVCCDGTWQSSVSIKENVPSNITKLCRLINRIGFDQKDRSKKFHQIVYYDSGVGTGNLSKSEQRRQGGTGAGLAENVIEAYNFIVLNYESGDEIFCFGFSRGAYTARAVAGLVSDIGVVKPIHMQFFPDLYRAYMANDEGHEFRKTQGWKNFVDGKLSKKGEELIAQGVHLDHANLQQLAEAWEIRPHGELTVSPESRNVKVVGVFDTVGSLGVPDMLGLNLARSRTKYGFHNVKLTEHIQHAYQALALDERRRAFRPTLWYIEKDLVDDPKIQTPELKQVWLTGTTQFPGVHINIGGGNSDAFSEMKADSENISTATLAWMLQCISPHLTIDPKAFDEYLNQYRRWLFRIRYACTYHHETALDKIRDFLPHIPLINPAPGELESPRMDPSHAHTEFDFSWGTGPLVDSFGGMYHLNGTHTRIPGHEYGEIYDAKEKEFDWKPLRPLGQTNEYIHPIVLHRSLVHGWDKHSPLKDGWNRDHWQGSDGKKRFWWYMDGEKDTVALPEWAILPDREGKPNFERAWYKKCEKTRKTLDALNKVKDYGDKDFLESLDAKIDFSFDEGREQNEWP</sequence>
<dbReference type="PANTHER" id="PTHR33840">
    <property type="match status" value="1"/>
</dbReference>
<gene>
    <name evidence="2" type="ORF">EK21DRAFT_92342</name>
</gene>
<evidence type="ECO:0000313" key="3">
    <source>
        <dbReference type="Proteomes" id="UP000799777"/>
    </source>
</evidence>
<dbReference type="OrthoDB" id="3057168at2759"/>
<protein>
    <recommendedName>
        <fullName evidence="1">T6SS Phospholipase effector Tle1-like catalytic domain-containing protein</fullName>
    </recommendedName>
</protein>
<dbReference type="Proteomes" id="UP000799777">
    <property type="component" value="Unassembled WGS sequence"/>
</dbReference>
<evidence type="ECO:0000259" key="1">
    <source>
        <dbReference type="Pfam" id="PF09994"/>
    </source>
</evidence>
<dbReference type="InterPro" id="IPR018712">
    <property type="entry name" value="Tle1-like_cat"/>
</dbReference>
<dbReference type="Pfam" id="PF09994">
    <property type="entry name" value="T6SS_Tle1-like_cat"/>
    <property type="match status" value="1"/>
</dbReference>
<evidence type="ECO:0000313" key="2">
    <source>
        <dbReference type="EMBL" id="KAF2026505.1"/>
    </source>
</evidence>
<keyword evidence="3" id="KW-1185">Reference proteome</keyword>
<dbReference type="AlphaFoldDB" id="A0A9P4LIT0"/>
<proteinExistence type="predicted"/>
<accession>A0A9P4LIT0</accession>